<dbReference type="Pfam" id="PF03747">
    <property type="entry name" value="ADP_ribosyl_GH"/>
    <property type="match status" value="1"/>
</dbReference>
<dbReference type="AlphaFoldDB" id="A0A433QGT7"/>
<dbReference type="GO" id="GO:0046872">
    <property type="term" value="F:metal ion binding"/>
    <property type="evidence" value="ECO:0007669"/>
    <property type="project" value="UniProtKB-KW"/>
</dbReference>
<gene>
    <name evidence="3" type="ORF">BC938DRAFT_481166</name>
</gene>
<evidence type="ECO:0000256" key="2">
    <source>
        <dbReference type="SAM" id="MobiDB-lite"/>
    </source>
</evidence>
<keyword evidence="4" id="KW-1185">Reference proteome</keyword>
<evidence type="ECO:0000313" key="4">
    <source>
        <dbReference type="Proteomes" id="UP000274822"/>
    </source>
</evidence>
<protein>
    <submittedName>
        <fullName evidence="3">ADP-ribosylation/Crystallin J1</fullName>
    </submittedName>
</protein>
<comment type="cofactor">
    <cofactor evidence="1">
        <name>Mg(2+)</name>
        <dbReference type="ChEBI" id="CHEBI:18420"/>
    </cofactor>
    <text evidence="1">Binds 2 magnesium ions per subunit.</text>
</comment>
<accession>A0A433QGT7</accession>
<feature type="binding site" evidence="1">
    <location>
        <position position="108"/>
    </location>
    <ligand>
        <name>Mg(2+)</name>
        <dbReference type="ChEBI" id="CHEBI:18420"/>
        <label>1</label>
    </ligand>
</feature>
<feature type="binding site" evidence="1">
    <location>
        <position position="382"/>
    </location>
    <ligand>
        <name>Mg(2+)</name>
        <dbReference type="ChEBI" id="CHEBI:18420"/>
        <label>1</label>
    </ligand>
</feature>
<dbReference type="InterPro" id="IPR005502">
    <property type="entry name" value="Ribosyl_crysJ1"/>
</dbReference>
<dbReference type="Proteomes" id="UP000274822">
    <property type="component" value="Unassembled WGS sequence"/>
</dbReference>
<evidence type="ECO:0000313" key="3">
    <source>
        <dbReference type="EMBL" id="RUS29016.1"/>
    </source>
</evidence>
<feature type="binding site" evidence="1">
    <location>
        <position position="381"/>
    </location>
    <ligand>
        <name>Mg(2+)</name>
        <dbReference type="ChEBI" id="CHEBI:18420"/>
        <label>1</label>
    </ligand>
</feature>
<feature type="binding site" evidence="1">
    <location>
        <position position="106"/>
    </location>
    <ligand>
        <name>Mg(2+)</name>
        <dbReference type="ChEBI" id="CHEBI:18420"/>
        <label>1</label>
    </ligand>
</feature>
<keyword evidence="1" id="KW-0460">Magnesium</keyword>
<feature type="binding site" evidence="1">
    <location>
        <position position="379"/>
    </location>
    <ligand>
        <name>Mg(2+)</name>
        <dbReference type="ChEBI" id="CHEBI:18420"/>
        <label>1</label>
    </ligand>
</feature>
<organism evidence="3 4">
    <name type="scientific">Jimgerdemannia flammicorona</name>
    <dbReference type="NCBI Taxonomy" id="994334"/>
    <lineage>
        <taxon>Eukaryota</taxon>
        <taxon>Fungi</taxon>
        <taxon>Fungi incertae sedis</taxon>
        <taxon>Mucoromycota</taxon>
        <taxon>Mucoromycotina</taxon>
        <taxon>Endogonomycetes</taxon>
        <taxon>Endogonales</taxon>
        <taxon>Endogonaceae</taxon>
        <taxon>Jimgerdemannia</taxon>
    </lineage>
</organism>
<comment type="caution">
    <text evidence="3">The sequence shown here is derived from an EMBL/GenBank/DDBJ whole genome shotgun (WGS) entry which is preliminary data.</text>
</comment>
<dbReference type="Gene3D" id="1.10.4080.10">
    <property type="entry name" value="ADP-ribosylation/Crystallin J1"/>
    <property type="match status" value="1"/>
</dbReference>
<keyword evidence="1" id="KW-0479">Metal-binding</keyword>
<dbReference type="PANTHER" id="PTHR16222:SF28">
    <property type="entry name" value="ADP-RIBOSYLGLYCOHYDROLASE"/>
    <property type="match status" value="1"/>
</dbReference>
<feature type="region of interest" description="Disordered" evidence="2">
    <location>
        <begin position="1"/>
        <end position="29"/>
    </location>
</feature>
<feature type="binding site" evidence="1">
    <location>
        <position position="107"/>
    </location>
    <ligand>
        <name>Mg(2+)</name>
        <dbReference type="ChEBI" id="CHEBI:18420"/>
        <label>1</label>
    </ligand>
</feature>
<dbReference type="SUPFAM" id="SSF101478">
    <property type="entry name" value="ADP-ribosylglycohydrolase"/>
    <property type="match status" value="1"/>
</dbReference>
<dbReference type="InterPro" id="IPR050792">
    <property type="entry name" value="ADP-ribosylglycohydrolase"/>
</dbReference>
<dbReference type="PANTHER" id="PTHR16222">
    <property type="entry name" value="ADP-RIBOSYLGLYCOHYDROLASE"/>
    <property type="match status" value="1"/>
</dbReference>
<dbReference type="InterPro" id="IPR036705">
    <property type="entry name" value="Ribosyl_crysJ1_sf"/>
</dbReference>
<name>A0A433QGT7_9FUNG</name>
<evidence type="ECO:0000256" key="1">
    <source>
        <dbReference type="PIRSR" id="PIRSR605502-1"/>
    </source>
</evidence>
<proteinExistence type="predicted"/>
<sequence length="425" mass="46771">MFKNLMKPGSSAKSSSPPPPNIESKIRLPDDISTATTLSRDELTDKIKGLIFGAAIGDGLGLATEFMTKQTAFRRYGTGPIKFGKGKGVEFYRDSHRDRWKDSDFTDDTDQQLLILSSLLAHGGELDHRDFALRLKRWTVEGNLDIGKPPYGIGFTVGSVLNHPKYETNPHQAAWDVWCANGCNLAANGAVMRTAILGIPKFWDEETVVRNTIDAGAVTHADPRCLVSCVIVSVLVSRLLRGAIPNPPADPTDLNHPTTSTLKTDALSTDAALTALVRSVVTEYTSLLSYYSNPRFNPPSFHKHRKMIIPDFPADALEQHCFPDDLIVLHLDKADSIGYTYKCLGSATYLFTRTFPDEVSERMETFKTVMTELTLEAGDADTNASVAGALLGVRFGLKGLPTEWVEGLRHREYIEKLIDGLVAML</sequence>
<dbReference type="EMBL" id="RBNJ01005770">
    <property type="protein sequence ID" value="RUS29016.1"/>
    <property type="molecule type" value="Genomic_DNA"/>
</dbReference>
<reference evidence="3 4" key="1">
    <citation type="journal article" date="2018" name="New Phytol.">
        <title>Phylogenomics of Endogonaceae and evolution of mycorrhizas within Mucoromycota.</title>
        <authorList>
            <person name="Chang Y."/>
            <person name="Desiro A."/>
            <person name="Na H."/>
            <person name="Sandor L."/>
            <person name="Lipzen A."/>
            <person name="Clum A."/>
            <person name="Barry K."/>
            <person name="Grigoriev I.V."/>
            <person name="Martin F.M."/>
            <person name="Stajich J.E."/>
            <person name="Smith M.E."/>
            <person name="Bonito G."/>
            <person name="Spatafora J.W."/>
        </authorList>
    </citation>
    <scope>NUCLEOTIDE SEQUENCE [LARGE SCALE GENOMIC DNA]</scope>
    <source>
        <strain evidence="3 4">AD002</strain>
    </source>
</reference>